<dbReference type="FunFam" id="2.40.10.10:FF:000036">
    <property type="entry name" value="Trypsin beta"/>
    <property type="match status" value="1"/>
</dbReference>
<protein>
    <submittedName>
        <fullName evidence="7">(diamondback moth) hypothetical protein</fullName>
    </submittedName>
</protein>
<accession>A0A8S4E2R8</accession>
<comment type="caution">
    <text evidence="7">The sequence shown here is derived from an EMBL/GenBank/DDBJ whole genome shotgun (WGS) entry which is preliminary data.</text>
</comment>
<dbReference type="SUPFAM" id="SSF50494">
    <property type="entry name" value="Trypsin-like serine proteases"/>
    <property type="match status" value="1"/>
</dbReference>
<keyword evidence="4" id="KW-0720">Serine protease</keyword>
<dbReference type="CDD" id="cd00190">
    <property type="entry name" value="Tryp_SPc"/>
    <property type="match status" value="1"/>
</dbReference>
<keyword evidence="2" id="KW-0645">Protease</keyword>
<dbReference type="InterPro" id="IPR050430">
    <property type="entry name" value="Peptidase_S1"/>
</dbReference>
<dbReference type="SMART" id="SM00020">
    <property type="entry name" value="Tryp_SPc"/>
    <property type="match status" value="1"/>
</dbReference>
<dbReference type="PANTHER" id="PTHR24276:SF98">
    <property type="entry name" value="FI18310P1-RELATED"/>
    <property type="match status" value="1"/>
</dbReference>
<dbReference type="GO" id="GO:0004252">
    <property type="term" value="F:serine-type endopeptidase activity"/>
    <property type="evidence" value="ECO:0007669"/>
    <property type="project" value="InterPro"/>
</dbReference>
<evidence type="ECO:0000256" key="3">
    <source>
        <dbReference type="ARBA" id="ARBA00022801"/>
    </source>
</evidence>
<evidence type="ECO:0000313" key="8">
    <source>
        <dbReference type="Proteomes" id="UP000653454"/>
    </source>
</evidence>
<comment type="subcellular location">
    <subcellularLocation>
        <location evidence="1">Secreted</location>
        <location evidence="1">Extracellular space</location>
    </subcellularLocation>
</comment>
<dbReference type="InterPro" id="IPR001254">
    <property type="entry name" value="Trypsin_dom"/>
</dbReference>
<keyword evidence="3" id="KW-0378">Hydrolase</keyword>
<dbReference type="AlphaFoldDB" id="A0A8S4E2R8"/>
<dbReference type="PROSITE" id="PS50240">
    <property type="entry name" value="TRYPSIN_DOM"/>
    <property type="match status" value="1"/>
</dbReference>
<dbReference type="Pfam" id="PF00089">
    <property type="entry name" value="Trypsin"/>
    <property type="match status" value="1"/>
</dbReference>
<evidence type="ECO:0000259" key="6">
    <source>
        <dbReference type="PROSITE" id="PS50240"/>
    </source>
</evidence>
<dbReference type="InterPro" id="IPR009003">
    <property type="entry name" value="Peptidase_S1_PA"/>
</dbReference>
<dbReference type="Proteomes" id="UP000653454">
    <property type="component" value="Unassembled WGS sequence"/>
</dbReference>
<dbReference type="GO" id="GO:0006508">
    <property type="term" value="P:proteolysis"/>
    <property type="evidence" value="ECO:0007669"/>
    <property type="project" value="UniProtKB-KW"/>
</dbReference>
<dbReference type="PANTHER" id="PTHR24276">
    <property type="entry name" value="POLYSERASE-RELATED"/>
    <property type="match status" value="1"/>
</dbReference>
<keyword evidence="5" id="KW-1015">Disulfide bond</keyword>
<dbReference type="InterPro" id="IPR043504">
    <property type="entry name" value="Peptidase_S1_PA_chymotrypsin"/>
</dbReference>
<evidence type="ECO:0000256" key="5">
    <source>
        <dbReference type="ARBA" id="ARBA00023157"/>
    </source>
</evidence>
<dbReference type="GO" id="GO:0005576">
    <property type="term" value="C:extracellular region"/>
    <property type="evidence" value="ECO:0007669"/>
    <property type="project" value="UniProtKB-SubCell"/>
</dbReference>
<organism evidence="7 8">
    <name type="scientific">Plutella xylostella</name>
    <name type="common">Diamondback moth</name>
    <name type="synonym">Plutella maculipennis</name>
    <dbReference type="NCBI Taxonomy" id="51655"/>
    <lineage>
        <taxon>Eukaryota</taxon>
        <taxon>Metazoa</taxon>
        <taxon>Ecdysozoa</taxon>
        <taxon>Arthropoda</taxon>
        <taxon>Hexapoda</taxon>
        <taxon>Insecta</taxon>
        <taxon>Pterygota</taxon>
        <taxon>Neoptera</taxon>
        <taxon>Endopterygota</taxon>
        <taxon>Lepidoptera</taxon>
        <taxon>Glossata</taxon>
        <taxon>Ditrysia</taxon>
        <taxon>Yponomeutoidea</taxon>
        <taxon>Plutellidae</taxon>
        <taxon>Plutella</taxon>
    </lineage>
</organism>
<dbReference type="InterPro" id="IPR033116">
    <property type="entry name" value="TRYPSIN_SER"/>
</dbReference>
<evidence type="ECO:0000256" key="1">
    <source>
        <dbReference type="ARBA" id="ARBA00004239"/>
    </source>
</evidence>
<proteinExistence type="predicted"/>
<dbReference type="PROSITE" id="PS00135">
    <property type="entry name" value="TRYPSIN_SER"/>
    <property type="match status" value="1"/>
</dbReference>
<gene>
    <name evidence="7" type="ORF">PLXY2_LOCUS4246</name>
</gene>
<sequence>MSISLTGSGMVPAVVHIIILNIKLVNLIEKPMGIVLYGPFDTAVRNHTVNDLVTPYLLHLFSIIHYLSVFGGTIILKASLVTIRIGSTYYDRGGSEYVTSKTVVHEDFNYSKSKDNDVAVLVLPTSISNYRSSSVQPAVIPPGGYVVPDNASVVVVGWGLADTGSKSHPRGLRHVGLRTVDRDTCAARWRQVVPELPDSMLCAGLLGVGGAGPCDGDSGGPLVYNGVVVGVTSFSRRCDDPFYPHVFTRVASYTAWINNIVRQNRVQPKRSPNSAAAAHVDFRLMLLASVWIIYSKN</sequence>
<evidence type="ECO:0000313" key="7">
    <source>
        <dbReference type="EMBL" id="CAG9109015.1"/>
    </source>
</evidence>
<evidence type="ECO:0000256" key="2">
    <source>
        <dbReference type="ARBA" id="ARBA00022670"/>
    </source>
</evidence>
<name>A0A8S4E2R8_PLUXY</name>
<reference evidence="7" key="1">
    <citation type="submission" date="2020-11" db="EMBL/GenBank/DDBJ databases">
        <authorList>
            <person name="Whiteford S."/>
        </authorList>
    </citation>
    <scope>NUCLEOTIDE SEQUENCE</scope>
</reference>
<feature type="domain" description="Peptidase S1" evidence="6">
    <location>
        <begin position="35"/>
        <end position="262"/>
    </location>
</feature>
<dbReference type="EMBL" id="CAJHNJ030000011">
    <property type="protein sequence ID" value="CAG9109015.1"/>
    <property type="molecule type" value="Genomic_DNA"/>
</dbReference>
<dbReference type="Gene3D" id="2.40.10.10">
    <property type="entry name" value="Trypsin-like serine proteases"/>
    <property type="match status" value="1"/>
</dbReference>
<keyword evidence="8" id="KW-1185">Reference proteome</keyword>
<evidence type="ECO:0000256" key="4">
    <source>
        <dbReference type="ARBA" id="ARBA00022825"/>
    </source>
</evidence>